<feature type="region of interest" description="Disordered" evidence="1">
    <location>
        <begin position="106"/>
        <end position="152"/>
    </location>
</feature>
<dbReference type="PROSITE" id="PS50174">
    <property type="entry name" value="G_PATCH"/>
    <property type="match status" value="1"/>
</dbReference>
<dbReference type="Pfam" id="PF01585">
    <property type="entry name" value="G-patch"/>
    <property type="match status" value="1"/>
</dbReference>
<evidence type="ECO:0000259" key="2">
    <source>
        <dbReference type="PROSITE" id="PS50174"/>
    </source>
</evidence>
<evidence type="ECO:0000313" key="3">
    <source>
        <dbReference type="EMBL" id="PKI66597.1"/>
    </source>
</evidence>
<keyword evidence="4" id="KW-1185">Reference proteome</keyword>
<protein>
    <recommendedName>
        <fullName evidence="2">G-patch domain-containing protein</fullName>
    </recommendedName>
</protein>
<feature type="compositionally biased region" description="Pro residues" evidence="1">
    <location>
        <begin position="121"/>
        <end position="138"/>
    </location>
</feature>
<feature type="compositionally biased region" description="Polar residues" evidence="1">
    <location>
        <begin position="535"/>
        <end position="546"/>
    </location>
</feature>
<comment type="caution">
    <text evidence="3">The sequence shown here is derived from an EMBL/GenBank/DDBJ whole genome shotgun (WGS) entry which is preliminary data.</text>
</comment>
<dbReference type="STRING" id="22663.A0A2I0KDL1"/>
<dbReference type="SMART" id="SM00443">
    <property type="entry name" value="G_patch"/>
    <property type="match status" value="1"/>
</dbReference>
<feature type="compositionally biased region" description="Pro residues" evidence="1">
    <location>
        <begin position="200"/>
        <end position="218"/>
    </location>
</feature>
<evidence type="ECO:0000256" key="1">
    <source>
        <dbReference type="SAM" id="MobiDB-lite"/>
    </source>
</evidence>
<reference evidence="3 4" key="1">
    <citation type="submission" date="2017-11" db="EMBL/GenBank/DDBJ databases">
        <title>De-novo sequencing of pomegranate (Punica granatum L.) genome.</title>
        <authorList>
            <person name="Akparov Z."/>
            <person name="Amiraslanov A."/>
            <person name="Hajiyeva S."/>
            <person name="Abbasov M."/>
            <person name="Kaur K."/>
            <person name="Hamwieh A."/>
            <person name="Solovyev V."/>
            <person name="Salamov A."/>
            <person name="Braich B."/>
            <person name="Kosarev P."/>
            <person name="Mahmoud A."/>
            <person name="Hajiyev E."/>
            <person name="Babayeva S."/>
            <person name="Izzatullayeva V."/>
            <person name="Mammadov A."/>
            <person name="Mammadov A."/>
            <person name="Sharifova S."/>
            <person name="Ojaghi J."/>
            <person name="Eynullazada K."/>
            <person name="Bayramov B."/>
            <person name="Abdulazimova A."/>
            <person name="Shahmuradov I."/>
        </authorList>
    </citation>
    <scope>NUCLEOTIDE SEQUENCE [LARGE SCALE GENOMIC DNA]</scope>
    <source>
        <strain evidence="4">cv. AG2017</strain>
        <tissue evidence="3">Leaf</tissue>
    </source>
</reference>
<evidence type="ECO:0000313" key="4">
    <source>
        <dbReference type="Proteomes" id="UP000233551"/>
    </source>
</evidence>
<dbReference type="PANTHER" id="PTHR32108:SF9">
    <property type="entry name" value="REVERSE TRANSCRIPTASE RNASE H-LIKE DOMAIN-CONTAINING PROTEIN"/>
    <property type="match status" value="1"/>
</dbReference>
<dbReference type="EMBL" id="PGOL01000663">
    <property type="protein sequence ID" value="PKI66597.1"/>
    <property type="molecule type" value="Genomic_DNA"/>
</dbReference>
<dbReference type="Proteomes" id="UP000233551">
    <property type="component" value="Unassembled WGS sequence"/>
</dbReference>
<organism evidence="3 4">
    <name type="scientific">Punica granatum</name>
    <name type="common">Pomegranate</name>
    <dbReference type="NCBI Taxonomy" id="22663"/>
    <lineage>
        <taxon>Eukaryota</taxon>
        <taxon>Viridiplantae</taxon>
        <taxon>Streptophyta</taxon>
        <taxon>Embryophyta</taxon>
        <taxon>Tracheophyta</taxon>
        <taxon>Spermatophyta</taxon>
        <taxon>Magnoliopsida</taxon>
        <taxon>eudicotyledons</taxon>
        <taxon>Gunneridae</taxon>
        <taxon>Pentapetalae</taxon>
        <taxon>rosids</taxon>
        <taxon>malvids</taxon>
        <taxon>Myrtales</taxon>
        <taxon>Lythraceae</taxon>
        <taxon>Punica</taxon>
    </lineage>
</organism>
<feature type="compositionally biased region" description="Pro residues" evidence="1">
    <location>
        <begin position="516"/>
        <end position="534"/>
    </location>
</feature>
<gene>
    <name evidence="3" type="ORF">CRG98_013006</name>
</gene>
<feature type="region of interest" description="Disordered" evidence="1">
    <location>
        <begin position="425"/>
        <end position="465"/>
    </location>
</feature>
<dbReference type="InterPro" id="IPR000467">
    <property type="entry name" value="G_patch_dom"/>
</dbReference>
<dbReference type="PANTHER" id="PTHR32108">
    <property type="entry name" value="DNA-DIRECTED RNA POLYMERASE SUBUNIT ALPHA"/>
    <property type="match status" value="1"/>
</dbReference>
<proteinExistence type="predicted"/>
<feature type="region of interest" description="Disordered" evidence="1">
    <location>
        <begin position="198"/>
        <end position="255"/>
    </location>
</feature>
<accession>A0A2I0KDL1</accession>
<dbReference type="GO" id="GO:0003676">
    <property type="term" value="F:nucleic acid binding"/>
    <property type="evidence" value="ECO:0007669"/>
    <property type="project" value="InterPro"/>
</dbReference>
<name>A0A2I0KDL1_PUNGR</name>
<feature type="region of interest" description="Disordered" evidence="1">
    <location>
        <begin position="478"/>
        <end position="558"/>
    </location>
</feature>
<sequence length="937" mass="103578">MDRPAPCLRLEAITPPRQEIMRIWRTFHPMDRAFIQGIIGDVVMFTETPVDWIFLRTAIEFWDPGHTVFNFRGTELAPTIEEHTALIQRPTPTTQGIFVPNPFAHTWPSSIHRDRRRRNGPRPPRLPELHLPPLPKPKAPPKRLCTQSYGPSRRNEIGSVASLLTLARRKIATGVAPYLNRQRLRMAEEDRVDISEEVNPPVPVHSQPPPTHAPPPPTLAGILSAYLGAPPTHLPPPTSSGAPLPQVSLTSSASDDQTRITALEGTVNQLAASMAANMAELLALLRGSNRASSSSTPPPGQGPTVDPIPWAAFLTSDQVLSAPPPISLPAPAAAYTIPPPTIFPAPSAPAPTRPQVADLPSYPPLQLHINFSYQARPPINTTFLEPGTPTHAAQLPPKFKIPEFKTYKARRIRDTTSAIAEGRCYSIGGEGSSKKVPATSSSSSGRRGKEVSVNAVNPAHPTSQQYSVNLTTAPTAAPAYFPSPPQHQPQSIYYSAPPVPPPMTSQPYVHHYAPASTPPLQPKPPVSRDPPPAQQNPTSQGPQADGTQHRPRKQYTPLPAPLSHIYRQLLASDQIRPISPGPNFDPSVQDQSKSCEYHQSEPGHTLDNCWRLRDKIQKRIDSNRLTFNAVRSPNVQANPLPDHGPGSGPSINMITICTSGRDEDAQDNPLPFMNVDLNRVRQSKTAVRAFDGSRREVNGEIDLLIDVGPCSFIIMFQVLDIPNAFSLLLGRPWIHSASAIPSYLHQRLKFIVEEKLITVKGEEDYAIYKETAIGPSRTDRMIGKVLLRNNYIPGTGLGAREQGISRPIKIEEYKHRRGLGFRPSCHEIVEARRGNHLRRFAARYGRLNRGIPSLRRLEDHQITSVEPTKEINVGTKEEPRTLKIGTALDPAQRAWMIDFLKEYQEVFAWSYADMPGLDPSIVEHFLPLDIEKFPPKR</sequence>
<dbReference type="AlphaFoldDB" id="A0A2I0KDL1"/>
<feature type="domain" description="G-patch" evidence="2">
    <location>
        <begin position="778"/>
        <end position="824"/>
    </location>
</feature>